<reference evidence="1 2" key="1">
    <citation type="submission" date="2018-06" db="EMBL/GenBank/DDBJ databases">
        <title>Novel Chryseobacterium species.</title>
        <authorList>
            <person name="Newman J."/>
            <person name="Hugo C."/>
            <person name="Oosthuizen L."/>
            <person name="Charimba G."/>
        </authorList>
    </citation>
    <scope>NUCLEOTIDE SEQUENCE [LARGE SCALE GENOMIC DNA]</scope>
    <source>
        <strain evidence="1 2">7_F195</strain>
    </source>
</reference>
<dbReference type="RefSeq" id="WP_115926009.1">
    <property type="nucleotide sequence ID" value="NZ_QNVV01000001.1"/>
</dbReference>
<organism evidence="1 2">
    <name type="scientific">Chryseobacterium pennipullorum</name>
    <dbReference type="NCBI Taxonomy" id="2258963"/>
    <lineage>
        <taxon>Bacteria</taxon>
        <taxon>Pseudomonadati</taxon>
        <taxon>Bacteroidota</taxon>
        <taxon>Flavobacteriia</taxon>
        <taxon>Flavobacteriales</taxon>
        <taxon>Weeksellaceae</taxon>
        <taxon>Chryseobacterium group</taxon>
        <taxon>Chryseobacterium</taxon>
    </lineage>
</organism>
<keyword evidence="2" id="KW-1185">Reference proteome</keyword>
<name>A0A3D9B916_9FLAO</name>
<protein>
    <submittedName>
        <fullName evidence="1">Uncharacterized protein</fullName>
    </submittedName>
</protein>
<evidence type="ECO:0000313" key="2">
    <source>
        <dbReference type="Proteomes" id="UP000256257"/>
    </source>
</evidence>
<comment type="caution">
    <text evidence="1">The sequence shown here is derived from an EMBL/GenBank/DDBJ whole genome shotgun (WGS) entry which is preliminary data.</text>
</comment>
<dbReference type="OrthoDB" id="1267051at2"/>
<dbReference type="EMBL" id="QNVV01000001">
    <property type="protein sequence ID" value="REC50184.1"/>
    <property type="molecule type" value="Genomic_DNA"/>
</dbReference>
<evidence type="ECO:0000313" key="1">
    <source>
        <dbReference type="EMBL" id="REC50184.1"/>
    </source>
</evidence>
<dbReference type="AlphaFoldDB" id="A0A3D9B916"/>
<accession>A0A3D9B916</accession>
<proteinExistence type="predicted"/>
<dbReference type="Proteomes" id="UP000256257">
    <property type="component" value="Unassembled WGS sequence"/>
</dbReference>
<sequence>MMEKNTTNQETPDPGTDYGNICFAGTGETLESISWGLKIQNPAYLRQYHNARCSPFDIIPEEGTLRFLQKIYIPCPEEVAEMNGKIQQQGESLCYLLPYGKIPFNITSVSGDYEVRQTENEDGIQKLEYTYTVHLSYIKEEENNHYLYFSMSDLKKDGEEPEQKINSLATDFMKIIYPIQLRIDGHGSFVAAEAHTEIKEILCQIEELKKYHGGPYAALHIEQMKSKMADSRVMYDSLKDLIVLQFFFGRFYQAEYHSKDMTSAYHDEFSWLAPASPMKLEMVHRTLPQEDTCFIEMVQTGRATDYRTLQELYHTDKEYDHLAQPHARSLKGNHKATYTLAFPDFSVRKISAEFEMEVADYRKKMTFELVRRTEQFGEYQS</sequence>
<gene>
    <name evidence="1" type="ORF">DRF67_01215</name>
</gene>